<name>L5KNV6_PTEAL</name>
<evidence type="ECO:0000313" key="11">
    <source>
        <dbReference type="EMBL" id="ELK13459.1"/>
    </source>
</evidence>
<dbReference type="AlphaFoldDB" id="L5KNV6"/>
<evidence type="ECO:0000256" key="2">
    <source>
        <dbReference type="ARBA" id="ARBA00022692"/>
    </source>
</evidence>
<accession>L5KNV6</accession>
<dbReference type="PANTHER" id="PTHR10736:SF4">
    <property type="entry name" value="BESTROPHIN-1"/>
    <property type="match status" value="1"/>
</dbReference>
<keyword evidence="5 9" id="KW-0869">Chloride channel</keyword>
<feature type="region of interest" description="Disordered" evidence="10">
    <location>
        <begin position="85"/>
        <end position="106"/>
    </location>
</feature>
<keyword evidence="2 9" id="KW-0812">Transmembrane</keyword>
<feature type="transmembrane region" description="Helical" evidence="9">
    <location>
        <begin position="28"/>
        <end position="46"/>
    </location>
</feature>
<evidence type="ECO:0000256" key="8">
    <source>
        <dbReference type="ARBA" id="ARBA00034769"/>
    </source>
</evidence>
<keyword evidence="12" id="KW-1185">Reference proteome</keyword>
<feature type="compositionally biased region" description="Basic and acidic residues" evidence="10">
    <location>
        <begin position="496"/>
        <end position="510"/>
    </location>
</feature>
<dbReference type="STRING" id="9402.L5KNV6"/>
<feature type="region of interest" description="Disordered" evidence="10">
    <location>
        <begin position="483"/>
        <end position="510"/>
    </location>
</feature>
<keyword evidence="6 9" id="KW-0868">Chloride</keyword>
<keyword evidence="9" id="KW-0813">Transport</keyword>
<dbReference type="FunCoup" id="L5KNV6">
    <property type="interactions" value="214"/>
</dbReference>
<evidence type="ECO:0000256" key="6">
    <source>
        <dbReference type="ARBA" id="ARBA00023214"/>
    </source>
</evidence>
<evidence type="ECO:0000256" key="1">
    <source>
        <dbReference type="ARBA" id="ARBA00004370"/>
    </source>
</evidence>
<dbReference type="InParanoid" id="L5KNV6"/>
<dbReference type="EMBL" id="KB030625">
    <property type="protein sequence ID" value="ELK13459.1"/>
    <property type="molecule type" value="Genomic_DNA"/>
</dbReference>
<feature type="transmembrane region" description="Helical" evidence="9">
    <location>
        <begin position="330"/>
        <end position="348"/>
    </location>
</feature>
<comment type="catalytic activity">
    <reaction evidence="7">
        <text>chloride(in) = chloride(out)</text>
        <dbReference type="Rhea" id="RHEA:29823"/>
        <dbReference type="ChEBI" id="CHEBI:17996"/>
    </reaction>
</comment>
<evidence type="ECO:0000256" key="5">
    <source>
        <dbReference type="ARBA" id="ARBA00023173"/>
    </source>
</evidence>
<sequence>MTVTYSNQVANARLGSFSRLLLCWRGSIYKLLYGEFLIFLLSYYTIRFIYRINLLITTPAMELRWGLGLPEDWTLAQARGGALAGQRKGREAVGPHTGSHTPTRGLAGPDQGPVSVMLSQCLHISTPAPFPRMALTEEQQVMFEKLTLYCDSYIQLIPISFVLGFYVTLVVTRWWSQYENVPWPDRLMNLVSSSVEGKDEQGRMLRRTLIRYANLGSVLILRSVSAAVYKRFPSSQHLVKAGLGHEHQILCLGKSLAEQVAVKTSTFPPAPQEMNTLRTQCGQLYAYDWISVPLVYTQVVTVAVYSFFLACLIGRQFLNPAKAYPGHEMDLVVPVFTFLQFFFYAGWLKVAEQLINPFGEDDDDFETNWIVDRSLQVSLLAVDEMHQDLPPMERDMYWNDPEPQPPYTAASAQSRRPSFFGSTFNISLHKEEMEFQPNQEEGEEEGAHPGIISCFLGLQSHDHHPHRIGSKTKLLLPKKEVLREGQPENLAGARKSSRDQEDSKAWRMNGEDTLKPAALYGRSGYHSAPQTPLSPTPMVFPSRSLVKDQSLQPGTPGTKMSFELLPECAGASTENLELCHMKKKTVEFNLTDMSEAPESRLGEPHTQSTRKTHILKEQDPYWALENRSVLYPEPGSLLSPWVALTSFPCSESTHLPQFS</sequence>
<keyword evidence="9" id="KW-0407">Ion channel</keyword>
<keyword evidence="4 9" id="KW-0472">Membrane</keyword>
<reference evidence="12" key="1">
    <citation type="journal article" date="2013" name="Science">
        <title>Comparative analysis of bat genomes provides insight into the evolution of flight and immunity.</title>
        <authorList>
            <person name="Zhang G."/>
            <person name="Cowled C."/>
            <person name="Shi Z."/>
            <person name="Huang Z."/>
            <person name="Bishop-Lilly K.A."/>
            <person name="Fang X."/>
            <person name="Wynne J.W."/>
            <person name="Xiong Z."/>
            <person name="Baker M.L."/>
            <person name="Zhao W."/>
            <person name="Tachedjian M."/>
            <person name="Zhu Y."/>
            <person name="Zhou P."/>
            <person name="Jiang X."/>
            <person name="Ng J."/>
            <person name="Yang L."/>
            <person name="Wu L."/>
            <person name="Xiao J."/>
            <person name="Feng Y."/>
            <person name="Chen Y."/>
            <person name="Sun X."/>
            <person name="Zhang Y."/>
            <person name="Marsh G.A."/>
            <person name="Crameri G."/>
            <person name="Broder C.C."/>
            <person name="Frey K.G."/>
            <person name="Wang L.F."/>
            <person name="Wang J."/>
        </authorList>
    </citation>
    <scope>NUCLEOTIDE SEQUENCE [LARGE SCALE GENOMIC DNA]</scope>
</reference>
<dbReference type="InterPro" id="IPR021134">
    <property type="entry name" value="Bestrophin-like"/>
</dbReference>
<gene>
    <name evidence="11" type="ORF">PAL_GLEAN10011492</name>
</gene>
<organism evidence="11 12">
    <name type="scientific">Pteropus alecto</name>
    <name type="common">Black flying fox</name>
    <dbReference type="NCBI Taxonomy" id="9402"/>
    <lineage>
        <taxon>Eukaryota</taxon>
        <taxon>Metazoa</taxon>
        <taxon>Chordata</taxon>
        <taxon>Craniata</taxon>
        <taxon>Vertebrata</taxon>
        <taxon>Euteleostomi</taxon>
        <taxon>Mammalia</taxon>
        <taxon>Eutheria</taxon>
        <taxon>Laurasiatheria</taxon>
        <taxon>Chiroptera</taxon>
        <taxon>Yinpterochiroptera</taxon>
        <taxon>Pteropodoidea</taxon>
        <taxon>Pteropodidae</taxon>
        <taxon>Pteropodinae</taxon>
        <taxon>Pteropus</taxon>
    </lineage>
</organism>
<comment type="subcellular location">
    <subcellularLocation>
        <location evidence="9">Cell membrane</location>
        <topology evidence="9">Multi-pass membrane protein</topology>
    </subcellularLocation>
    <subcellularLocation>
        <location evidence="1">Membrane</location>
    </subcellularLocation>
</comment>
<dbReference type="Proteomes" id="UP000010552">
    <property type="component" value="Unassembled WGS sequence"/>
</dbReference>
<keyword evidence="9" id="KW-1003">Cell membrane</keyword>
<protein>
    <recommendedName>
        <fullName evidence="9">Bestrophin</fullName>
    </recommendedName>
</protein>
<feature type="transmembrane region" description="Helical" evidence="9">
    <location>
        <begin position="295"/>
        <end position="318"/>
    </location>
</feature>
<proteinExistence type="inferred from homology"/>
<keyword evidence="9" id="KW-0406">Ion transport</keyword>
<evidence type="ECO:0000256" key="9">
    <source>
        <dbReference type="RuleBase" id="RU363126"/>
    </source>
</evidence>
<dbReference type="InterPro" id="IPR000615">
    <property type="entry name" value="Bestrophin"/>
</dbReference>
<keyword evidence="3 9" id="KW-1133">Transmembrane helix</keyword>
<dbReference type="eggNOG" id="KOG3547">
    <property type="taxonomic scope" value="Eukaryota"/>
</dbReference>
<comment type="function">
    <text evidence="9">Forms calcium-sensitive chloride channels. Permeable to bicarbonate.</text>
</comment>
<comment type="similarity">
    <text evidence="8 9">Belongs to the anion channel-forming bestrophin (TC 1.A.46) family. Calcium-sensitive chloride channel subfamily.</text>
</comment>
<evidence type="ECO:0000256" key="7">
    <source>
        <dbReference type="ARBA" id="ARBA00024167"/>
    </source>
</evidence>
<evidence type="ECO:0000256" key="10">
    <source>
        <dbReference type="SAM" id="MobiDB-lite"/>
    </source>
</evidence>
<dbReference type="GO" id="GO:0005254">
    <property type="term" value="F:chloride channel activity"/>
    <property type="evidence" value="ECO:0007669"/>
    <property type="project" value="UniProtKB-KW"/>
</dbReference>
<evidence type="ECO:0000256" key="4">
    <source>
        <dbReference type="ARBA" id="ARBA00023136"/>
    </source>
</evidence>
<dbReference type="GO" id="GO:0005886">
    <property type="term" value="C:plasma membrane"/>
    <property type="evidence" value="ECO:0007669"/>
    <property type="project" value="UniProtKB-SubCell"/>
</dbReference>
<evidence type="ECO:0000256" key="3">
    <source>
        <dbReference type="ARBA" id="ARBA00022989"/>
    </source>
</evidence>
<dbReference type="PANTHER" id="PTHR10736">
    <property type="entry name" value="BESTROPHIN"/>
    <property type="match status" value="1"/>
</dbReference>
<feature type="transmembrane region" description="Helical" evidence="9">
    <location>
        <begin position="153"/>
        <end position="175"/>
    </location>
</feature>
<dbReference type="Pfam" id="PF01062">
    <property type="entry name" value="Bestrophin"/>
    <property type="match status" value="3"/>
</dbReference>
<dbReference type="GO" id="GO:0034707">
    <property type="term" value="C:chloride channel complex"/>
    <property type="evidence" value="ECO:0007669"/>
    <property type="project" value="UniProtKB-KW"/>
</dbReference>
<evidence type="ECO:0000313" key="12">
    <source>
        <dbReference type="Proteomes" id="UP000010552"/>
    </source>
</evidence>